<dbReference type="InParanoid" id="A0A194WXB3"/>
<organism evidence="1 2">
    <name type="scientific">Mollisia scopiformis</name>
    <name type="common">Conifer needle endophyte fungus</name>
    <name type="synonym">Phialocephala scopiformis</name>
    <dbReference type="NCBI Taxonomy" id="149040"/>
    <lineage>
        <taxon>Eukaryota</taxon>
        <taxon>Fungi</taxon>
        <taxon>Dikarya</taxon>
        <taxon>Ascomycota</taxon>
        <taxon>Pezizomycotina</taxon>
        <taxon>Leotiomycetes</taxon>
        <taxon>Helotiales</taxon>
        <taxon>Mollisiaceae</taxon>
        <taxon>Mollisia</taxon>
    </lineage>
</organism>
<evidence type="ECO:0000313" key="1">
    <source>
        <dbReference type="EMBL" id="KUJ12232.1"/>
    </source>
</evidence>
<dbReference type="RefSeq" id="XP_018066587.1">
    <property type="nucleotide sequence ID" value="XM_018205797.1"/>
</dbReference>
<protein>
    <submittedName>
        <fullName evidence="1">Uncharacterized protein</fullName>
    </submittedName>
</protein>
<sequence length="70" mass="8201">MPWQWQTIWVKLPRYHLLSARFMLSLQLRYLLLPLQWICPHLFDASLCRNAQTSSNGSAHNSPNSVATKY</sequence>
<keyword evidence="2" id="KW-1185">Reference proteome</keyword>
<dbReference type="GeneID" id="28815523"/>
<name>A0A194WXB3_MOLSC</name>
<dbReference type="EMBL" id="KQ947424">
    <property type="protein sequence ID" value="KUJ12232.1"/>
    <property type="molecule type" value="Genomic_DNA"/>
</dbReference>
<dbReference type="AlphaFoldDB" id="A0A194WXB3"/>
<evidence type="ECO:0000313" key="2">
    <source>
        <dbReference type="Proteomes" id="UP000070700"/>
    </source>
</evidence>
<accession>A0A194WXB3</accession>
<dbReference type="KEGG" id="psco:LY89DRAFT_202690"/>
<reference evidence="1 2" key="1">
    <citation type="submission" date="2015-10" db="EMBL/GenBank/DDBJ databases">
        <title>Full genome of DAOMC 229536 Phialocephala scopiformis, a fungal endophyte of spruce producing the potent anti-insectan compound rugulosin.</title>
        <authorList>
            <consortium name="DOE Joint Genome Institute"/>
            <person name="Walker A.K."/>
            <person name="Frasz S.L."/>
            <person name="Seifert K.A."/>
            <person name="Miller J.D."/>
            <person name="Mondo S.J."/>
            <person name="Labutti K."/>
            <person name="Lipzen A."/>
            <person name="Dockter R."/>
            <person name="Kennedy M."/>
            <person name="Grigoriev I.V."/>
            <person name="Spatafora J.W."/>
        </authorList>
    </citation>
    <scope>NUCLEOTIDE SEQUENCE [LARGE SCALE GENOMIC DNA]</scope>
    <source>
        <strain evidence="1 2">CBS 120377</strain>
    </source>
</reference>
<gene>
    <name evidence="1" type="ORF">LY89DRAFT_202690</name>
</gene>
<dbReference type="Proteomes" id="UP000070700">
    <property type="component" value="Unassembled WGS sequence"/>
</dbReference>
<proteinExistence type="predicted"/>